<keyword evidence="1" id="KW-1133">Transmembrane helix</keyword>
<reference evidence="2 3" key="1">
    <citation type="journal article" date="2011" name="J. Bacteriol.">
        <title>Draft genome sequence of the polycyclic aromatic hydrocarbon-degrading, genetically engineered bioluminescent bioreporter Pseudomonas fluorescens HK44.</title>
        <authorList>
            <person name="Chauhan A."/>
            <person name="Layton A.C."/>
            <person name="Williams D.E."/>
            <person name="Smartt A.E."/>
            <person name="Ripp S."/>
            <person name="Karpinets T.V."/>
            <person name="Brown S.D."/>
            <person name="Sayler G.S."/>
        </authorList>
    </citation>
    <scope>NUCLEOTIDE SEQUENCE [LARGE SCALE GENOMIC DNA]</scope>
    <source>
        <strain evidence="2 3">HK44</strain>
    </source>
</reference>
<organism evidence="2 3">
    <name type="scientific">Pseudomonas fluorescens HK44</name>
    <dbReference type="NCBI Taxonomy" id="1042209"/>
    <lineage>
        <taxon>Bacteria</taxon>
        <taxon>Pseudomonadati</taxon>
        <taxon>Pseudomonadota</taxon>
        <taxon>Gammaproteobacteria</taxon>
        <taxon>Pseudomonadales</taxon>
        <taxon>Pseudomonadaceae</taxon>
        <taxon>Pseudomonas</taxon>
    </lineage>
</organism>
<dbReference type="EMBL" id="AFOY02000004">
    <property type="protein sequence ID" value="EXF96290.1"/>
    <property type="molecule type" value="Genomic_DNA"/>
</dbReference>
<dbReference type="PATRIC" id="fig|1042209.11.peg.664"/>
<dbReference type="RefSeq" id="WP_019689955.1">
    <property type="nucleotide sequence ID" value="NZ_AFOY02000004.1"/>
</dbReference>
<feature type="transmembrane region" description="Helical" evidence="1">
    <location>
        <begin position="47"/>
        <end position="73"/>
    </location>
</feature>
<keyword evidence="1" id="KW-0472">Membrane</keyword>
<dbReference type="AlphaFoldDB" id="A0A010SU68"/>
<dbReference type="HOGENOM" id="CLU_2684442_0_0_6"/>
<name>A0A010SU68_PSEFL</name>
<protein>
    <submittedName>
        <fullName evidence="2">Uncharacterized protein</fullName>
    </submittedName>
</protein>
<dbReference type="Proteomes" id="UP000022611">
    <property type="component" value="Unassembled WGS sequence"/>
</dbReference>
<accession>A0A010SU68</accession>
<keyword evidence="1" id="KW-0812">Transmembrane</keyword>
<proteinExistence type="predicted"/>
<sequence length="76" mass="8904">MKAPLKFRVQEWLASRTKRAQYPKQKFIPKNQVAQKELDWLDKIGRLMIFAVAMWWIFGPVIIVVGFFAIAALQPE</sequence>
<evidence type="ECO:0000313" key="3">
    <source>
        <dbReference type="Proteomes" id="UP000022611"/>
    </source>
</evidence>
<gene>
    <name evidence="2" type="ORF">HK44_020695</name>
</gene>
<evidence type="ECO:0000313" key="2">
    <source>
        <dbReference type="EMBL" id="EXF96290.1"/>
    </source>
</evidence>
<evidence type="ECO:0000256" key="1">
    <source>
        <dbReference type="SAM" id="Phobius"/>
    </source>
</evidence>
<comment type="caution">
    <text evidence="2">The sequence shown here is derived from an EMBL/GenBank/DDBJ whole genome shotgun (WGS) entry which is preliminary data.</text>
</comment>